<dbReference type="Gene3D" id="3.90.950.10">
    <property type="match status" value="1"/>
</dbReference>
<dbReference type="OrthoDB" id="10267058at2759"/>
<organism evidence="2 3">
    <name type="scientific">Toxoplasma gondii VAND</name>
    <dbReference type="NCBI Taxonomy" id="933077"/>
    <lineage>
        <taxon>Eukaryota</taxon>
        <taxon>Sar</taxon>
        <taxon>Alveolata</taxon>
        <taxon>Apicomplexa</taxon>
        <taxon>Conoidasida</taxon>
        <taxon>Coccidia</taxon>
        <taxon>Eucoccidiorida</taxon>
        <taxon>Eimeriorina</taxon>
        <taxon>Sarcocystidae</taxon>
        <taxon>Toxoplasma</taxon>
    </lineage>
</organism>
<dbReference type="PANTHER" id="PTHR43213">
    <property type="entry name" value="BIFUNCTIONAL DTTP/UTP PYROPHOSPHATASE/METHYLTRANSFERASE PROTEIN-RELATED"/>
    <property type="match status" value="1"/>
</dbReference>
<reference evidence="2 3" key="1">
    <citation type="submission" date="2014-08" db="EMBL/GenBank/DDBJ databases">
        <authorList>
            <person name="Sibley D."/>
            <person name="Venepally P."/>
            <person name="Karamycheva S."/>
            <person name="Hadjithomas M."/>
            <person name="Khan A."/>
            <person name="Brunk B."/>
            <person name="Roos D."/>
            <person name="Caler E."/>
            <person name="Lorenzi H."/>
        </authorList>
    </citation>
    <scope>NUCLEOTIDE SEQUENCE [LARGE SCALE GENOMIC DNA]</scope>
    <source>
        <strain evidence="2 3">VAND</strain>
    </source>
</reference>
<dbReference type="SUPFAM" id="SSF52972">
    <property type="entry name" value="ITPase-like"/>
    <property type="match status" value="1"/>
</dbReference>
<name>A0A086PVI3_TOXGO</name>
<dbReference type="EMBL" id="AEYJ02001156">
    <property type="protein sequence ID" value="KFH04365.1"/>
    <property type="molecule type" value="Genomic_DNA"/>
</dbReference>
<sequence>MANNGELASFFLKNRVILGSSSKWRRKILEGQGCPCGVISPDIDEKQIRHDDPSILVTMIAHKKADACLEHLTKVSPRCVFPEGYVYRTPQDISEAGENGQDEAMAEDSDAVLPSYHSWSICSDQVVVFKGEIREKPANREEAEAFLRDYSGSSEPAHIIVAVVLVNTYSKMRLEYVDKAMVWFRHMPDAAIKAILDDGMVMTSAGGLVVDDDIMSTYVDRIEGSRDCLMGLPMAVVSQLIKEAVEREGGSCSIGVRKCMRCTDRPA</sequence>
<keyword evidence="1" id="KW-0378">Hydrolase</keyword>
<evidence type="ECO:0000313" key="3">
    <source>
        <dbReference type="Proteomes" id="UP000028840"/>
    </source>
</evidence>
<comment type="caution">
    <text evidence="2">The sequence shown here is derived from an EMBL/GenBank/DDBJ whole genome shotgun (WGS) entry which is preliminary data.</text>
</comment>
<protein>
    <submittedName>
        <fullName evidence="2">Maf family protein</fullName>
    </submittedName>
</protein>
<dbReference type="HAMAP" id="MF_00528">
    <property type="entry name" value="Maf"/>
    <property type="match status" value="1"/>
</dbReference>
<dbReference type="PANTHER" id="PTHR43213:SF4">
    <property type="entry name" value="7-METHYL-GTP PYROPHOSPHATASE"/>
    <property type="match status" value="1"/>
</dbReference>
<accession>A0A086PVI3</accession>
<dbReference type="GO" id="GO:0047429">
    <property type="term" value="F:nucleoside triphosphate diphosphatase activity"/>
    <property type="evidence" value="ECO:0007669"/>
    <property type="project" value="InterPro"/>
</dbReference>
<dbReference type="Proteomes" id="UP000028840">
    <property type="component" value="Unassembled WGS sequence"/>
</dbReference>
<dbReference type="InterPro" id="IPR003697">
    <property type="entry name" value="Maf-like"/>
</dbReference>
<gene>
    <name evidence="2" type="ORF">TGVAND_240450</name>
</gene>
<reference evidence="2 3" key="2">
    <citation type="journal article" date="2015" name="Eukaryot. Cell">
        <title>Genetic mapping reveals that sinefungin resistance in Toxoplasma gondii is controlled by a putative amino acid transporter locus that can be used as a negative selectable marker.</title>
        <authorList>
            <person name="Behnke M.S."/>
            <person name="Khan A."/>
            <person name="Sibley L.D."/>
        </authorList>
    </citation>
    <scope>NUCLEOTIDE SEQUENCE [LARGE SCALE GENOMIC DNA]</scope>
    <source>
        <strain evidence="2 3">VAND</strain>
    </source>
</reference>
<dbReference type="VEuPathDB" id="ToxoDB:TGVAND_240450"/>
<evidence type="ECO:0000313" key="2">
    <source>
        <dbReference type="EMBL" id="KFH04365.1"/>
    </source>
</evidence>
<proteinExistence type="inferred from homology"/>
<dbReference type="Pfam" id="PF02545">
    <property type="entry name" value="Maf"/>
    <property type="match status" value="1"/>
</dbReference>
<evidence type="ECO:0000256" key="1">
    <source>
        <dbReference type="ARBA" id="ARBA00022801"/>
    </source>
</evidence>
<dbReference type="InterPro" id="IPR029001">
    <property type="entry name" value="ITPase-like_fam"/>
</dbReference>
<dbReference type="AlphaFoldDB" id="A0A086PVI3"/>